<organism evidence="2 3">
    <name type="scientific">Vitrella brassicaformis (strain CCMP3155)</name>
    <dbReference type="NCBI Taxonomy" id="1169540"/>
    <lineage>
        <taxon>Eukaryota</taxon>
        <taxon>Sar</taxon>
        <taxon>Alveolata</taxon>
        <taxon>Colpodellida</taxon>
        <taxon>Vitrellaceae</taxon>
        <taxon>Vitrella</taxon>
    </lineage>
</organism>
<dbReference type="InParanoid" id="A0A0G4EAL0"/>
<dbReference type="VEuPathDB" id="CryptoDB:Vbra_3587"/>
<sequence length="323" mass="35978">MMTARMTYDAGDTEEKNDVEQPKDVLKIPKEKKDDKKEDKNELADKDMKPDEIKHPTDVLKHPKDNKKEDKGDKKQDKGDKDKKDEGTTDADEIKHPKDQKKDTKEEKRHMDLDDPAQLKEALLDSRTDLTIKKTGDTFSLTSKPRGDIQNELTWSDVDAISEMNYPSPSETTCPPPPADIELALEAKESIYLKINWPDEFTYPWIVVAADSLEGDVDLHVCDRDNKGRVDTRCAYSGALSDGEGTFEDSVVIDVGGFHGDPDEGVSVKVYCFSAPSDGRCRVRYVVQDHDGACHPDLVSLRGIATPIANVGITIAPDAVILH</sequence>
<accession>A0A0G4EAL0</accession>
<dbReference type="EMBL" id="CDMY01000130">
    <property type="protein sequence ID" value="CEL93008.1"/>
    <property type="molecule type" value="Genomic_DNA"/>
</dbReference>
<evidence type="ECO:0000313" key="3">
    <source>
        <dbReference type="Proteomes" id="UP000041254"/>
    </source>
</evidence>
<feature type="compositionally biased region" description="Basic and acidic residues" evidence="1">
    <location>
        <begin position="13"/>
        <end position="113"/>
    </location>
</feature>
<evidence type="ECO:0000256" key="1">
    <source>
        <dbReference type="SAM" id="MobiDB-lite"/>
    </source>
</evidence>
<protein>
    <submittedName>
        <fullName evidence="2">Uncharacterized protein</fullName>
    </submittedName>
</protein>
<dbReference type="AlphaFoldDB" id="A0A0G4EAL0"/>
<feature type="region of interest" description="Disordered" evidence="1">
    <location>
        <begin position="1"/>
        <end position="118"/>
    </location>
</feature>
<dbReference type="Proteomes" id="UP000041254">
    <property type="component" value="Unassembled WGS sequence"/>
</dbReference>
<keyword evidence="3" id="KW-1185">Reference proteome</keyword>
<name>A0A0G4EAL0_VITBC</name>
<reference evidence="2 3" key="1">
    <citation type="submission" date="2014-11" db="EMBL/GenBank/DDBJ databases">
        <authorList>
            <person name="Zhu J."/>
            <person name="Qi W."/>
            <person name="Song R."/>
        </authorList>
    </citation>
    <scope>NUCLEOTIDE SEQUENCE [LARGE SCALE GENOMIC DNA]</scope>
</reference>
<proteinExistence type="predicted"/>
<gene>
    <name evidence="2" type="ORF">Vbra_3587</name>
</gene>
<evidence type="ECO:0000313" key="2">
    <source>
        <dbReference type="EMBL" id="CEL93008.1"/>
    </source>
</evidence>